<evidence type="ECO:0000313" key="1">
    <source>
        <dbReference type="EMBL" id="KAL1866818.1"/>
    </source>
</evidence>
<sequence>MAWEDCRRRSAHRRRIPPLCQASGSDRRAGHDRSAPCVSCISGRRESLDLVCATDGGVRTSGWPSAGRGSGSVSTGWTRLESGIRGRLRHQGRGLQEPVHRSMRLPMGNAVPAHDRSRPPFFCGCQPCVGAAPQMETSSLRPPWRTVRSPAWPDRSALSAVDILHRSGLSGRDAAEAWFHYLII</sequence>
<proteinExistence type="predicted"/>
<accession>A0ABR3WTE2</accession>
<dbReference type="EMBL" id="JAZHXJ010000256">
    <property type="protein sequence ID" value="KAL1866818.1"/>
    <property type="molecule type" value="Genomic_DNA"/>
</dbReference>
<organism evidence="1 2">
    <name type="scientific">Phialemonium thermophilum</name>
    <dbReference type="NCBI Taxonomy" id="223376"/>
    <lineage>
        <taxon>Eukaryota</taxon>
        <taxon>Fungi</taxon>
        <taxon>Dikarya</taxon>
        <taxon>Ascomycota</taxon>
        <taxon>Pezizomycotina</taxon>
        <taxon>Sordariomycetes</taxon>
        <taxon>Sordariomycetidae</taxon>
        <taxon>Cephalothecales</taxon>
        <taxon>Cephalothecaceae</taxon>
        <taxon>Phialemonium</taxon>
    </lineage>
</organism>
<gene>
    <name evidence="1" type="ORF">VTK73DRAFT_4517</name>
</gene>
<protein>
    <submittedName>
        <fullName evidence="1">Uncharacterized protein</fullName>
    </submittedName>
</protein>
<name>A0ABR3WTE2_9PEZI</name>
<keyword evidence="2" id="KW-1185">Reference proteome</keyword>
<reference evidence="1 2" key="1">
    <citation type="journal article" date="2024" name="Commun. Biol.">
        <title>Comparative genomic analysis of thermophilic fungi reveals convergent evolutionary adaptations and gene losses.</title>
        <authorList>
            <person name="Steindorff A.S."/>
            <person name="Aguilar-Pontes M.V."/>
            <person name="Robinson A.J."/>
            <person name="Andreopoulos B."/>
            <person name="LaButti K."/>
            <person name="Kuo A."/>
            <person name="Mondo S."/>
            <person name="Riley R."/>
            <person name="Otillar R."/>
            <person name="Haridas S."/>
            <person name="Lipzen A."/>
            <person name="Grimwood J."/>
            <person name="Schmutz J."/>
            <person name="Clum A."/>
            <person name="Reid I.D."/>
            <person name="Moisan M.C."/>
            <person name="Butler G."/>
            <person name="Nguyen T.T.M."/>
            <person name="Dewar K."/>
            <person name="Conant G."/>
            <person name="Drula E."/>
            <person name="Henrissat B."/>
            <person name="Hansel C."/>
            <person name="Singer S."/>
            <person name="Hutchinson M.I."/>
            <person name="de Vries R.P."/>
            <person name="Natvig D.O."/>
            <person name="Powell A.J."/>
            <person name="Tsang A."/>
            <person name="Grigoriev I.V."/>
        </authorList>
    </citation>
    <scope>NUCLEOTIDE SEQUENCE [LARGE SCALE GENOMIC DNA]</scope>
    <source>
        <strain evidence="1 2">ATCC 24622</strain>
    </source>
</reference>
<evidence type="ECO:0000313" key="2">
    <source>
        <dbReference type="Proteomes" id="UP001586593"/>
    </source>
</evidence>
<dbReference type="Proteomes" id="UP001586593">
    <property type="component" value="Unassembled WGS sequence"/>
</dbReference>
<comment type="caution">
    <text evidence="1">The sequence shown here is derived from an EMBL/GenBank/DDBJ whole genome shotgun (WGS) entry which is preliminary data.</text>
</comment>